<dbReference type="Proteomes" id="UP000276133">
    <property type="component" value="Unassembled WGS sequence"/>
</dbReference>
<organism evidence="2 3">
    <name type="scientific">Brachionus plicatilis</name>
    <name type="common">Marine rotifer</name>
    <name type="synonym">Brachionus muelleri</name>
    <dbReference type="NCBI Taxonomy" id="10195"/>
    <lineage>
        <taxon>Eukaryota</taxon>
        <taxon>Metazoa</taxon>
        <taxon>Spiralia</taxon>
        <taxon>Gnathifera</taxon>
        <taxon>Rotifera</taxon>
        <taxon>Eurotatoria</taxon>
        <taxon>Monogononta</taxon>
        <taxon>Pseudotrocha</taxon>
        <taxon>Ploima</taxon>
        <taxon>Brachionidae</taxon>
        <taxon>Brachionus</taxon>
    </lineage>
</organism>
<name>A0A3M7Q2Y0_BRAPC</name>
<feature type="chain" id="PRO_5018091732" evidence="1">
    <location>
        <begin position="19"/>
        <end position="71"/>
    </location>
</feature>
<keyword evidence="1" id="KW-0732">Signal</keyword>
<comment type="caution">
    <text evidence="2">The sequence shown here is derived from an EMBL/GenBank/DDBJ whole genome shotgun (WGS) entry which is preliminary data.</text>
</comment>
<reference evidence="2 3" key="1">
    <citation type="journal article" date="2018" name="Sci. Rep.">
        <title>Genomic signatures of local adaptation to the degree of environmental predictability in rotifers.</title>
        <authorList>
            <person name="Franch-Gras L."/>
            <person name="Hahn C."/>
            <person name="Garcia-Roger E.M."/>
            <person name="Carmona M.J."/>
            <person name="Serra M."/>
            <person name="Gomez A."/>
        </authorList>
    </citation>
    <scope>NUCLEOTIDE SEQUENCE [LARGE SCALE GENOMIC DNA]</scope>
    <source>
        <strain evidence="2">HYR1</strain>
    </source>
</reference>
<proteinExistence type="predicted"/>
<sequence>MSGTLIDLFTMLLPLVSCTVELFRDVSSCMLLELEFGVECLPFLNNLNTNISTVIMPIKQAVSLGMLAATA</sequence>
<keyword evidence="3" id="KW-1185">Reference proteome</keyword>
<evidence type="ECO:0000313" key="3">
    <source>
        <dbReference type="Proteomes" id="UP000276133"/>
    </source>
</evidence>
<dbReference type="AlphaFoldDB" id="A0A3M7Q2Y0"/>
<evidence type="ECO:0000256" key="1">
    <source>
        <dbReference type="SAM" id="SignalP"/>
    </source>
</evidence>
<accession>A0A3M7Q2Y0</accession>
<gene>
    <name evidence="2" type="ORF">BpHYR1_003572</name>
</gene>
<dbReference type="EMBL" id="REGN01007600">
    <property type="protein sequence ID" value="RNA05790.1"/>
    <property type="molecule type" value="Genomic_DNA"/>
</dbReference>
<evidence type="ECO:0000313" key="2">
    <source>
        <dbReference type="EMBL" id="RNA05790.1"/>
    </source>
</evidence>
<protein>
    <submittedName>
        <fullName evidence="2">Uncharacterized protein</fullName>
    </submittedName>
</protein>
<feature type="signal peptide" evidence="1">
    <location>
        <begin position="1"/>
        <end position="18"/>
    </location>
</feature>